<dbReference type="EMBL" id="LR790889">
    <property type="protein sequence ID" value="CAB3266751.1"/>
    <property type="molecule type" value="mRNA"/>
</dbReference>
<dbReference type="PROSITE" id="PS50238">
    <property type="entry name" value="RHOGAP"/>
    <property type="match status" value="1"/>
</dbReference>
<organism evidence="6">
    <name type="scientific">Phallusia mammillata</name>
    <dbReference type="NCBI Taxonomy" id="59560"/>
    <lineage>
        <taxon>Eukaryota</taxon>
        <taxon>Metazoa</taxon>
        <taxon>Chordata</taxon>
        <taxon>Tunicata</taxon>
        <taxon>Ascidiacea</taxon>
        <taxon>Phlebobranchia</taxon>
        <taxon>Ascidiidae</taxon>
        <taxon>Phallusia</taxon>
    </lineage>
</organism>
<dbReference type="Pfam" id="PF00595">
    <property type="entry name" value="PDZ"/>
    <property type="match status" value="1"/>
</dbReference>
<dbReference type="Pfam" id="PF00620">
    <property type="entry name" value="RhoGAP"/>
    <property type="match status" value="1"/>
</dbReference>
<feature type="region of interest" description="Disordered" evidence="2">
    <location>
        <begin position="1169"/>
        <end position="1196"/>
    </location>
</feature>
<dbReference type="InterPro" id="IPR057459">
    <property type="entry name" value="SYDE1/2_C2"/>
</dbReference>
<evidence type="ECO:0000259" key="5">
    <source>
        <dbReference type="PROSITE" id="PS50238"/>
    </source>
</evidence>
<feature type="compositionally biased region" description="Low complexity" evidence="2">
    <location>
        <begin position="721"/>
        <end position="735"/>
    </location>
</feature>
<sequence length="1392" mass="153916">MSEVLNNTVEMAPTINQWDVHETTFKRSQSMPPERRKRRLQQYIPDSTQTRLSESSETNDQPNGNAETKGVEIRRNKNGFKGMSFRGRKTDVRVSTINPDQLFITNEMKSMLQNGGKPPLQNGSMSHANGVVTKPQTPVNRTKHSKGNGLVKMLQGGVRRISSLSEKHGPSTILTKTIEIDRSKDGSLGIFIKKRKVPKQFDNGAAKQGIFVSRLDTSCKVSRENLLHVGDQILSINNVDIVDQDVKMVAGMMCLPNNLVLKVRSSHKSTSRPKNYQVIKNPQLQRIVEGKSSDVDKVALPNSNHNVVVAEPSNKTATLNSMYDNDRVDLSLPVKNKKPNNNLARNSVQIRFDESFQILLDAIADCEKPKNVNNNNCSSEVIHNSKGVDDANFQSDLLSSTTAQSEDIPEDCNSLVNDILSTINGQGTPTELKTNPGHPDVDNYSSSNGLRNVPTTSDSNSAHFHTTMKLIDDPDYDEVPTTDDESSYSCNDEVNVDAFGDHIKYSRKYGQHEKNPSTSTSSSSLNSQGVETVSHHTHMKGHNPDLTRSLSDAGWQSSADSVIHQQPCCKKASMPRFPVAHTDFTTRECSCMSRQSSNSINSITVDKKRQWLESGPQVSDELQMRLDGLHHSTKEGKLKELPPRKVSVTSQKNGDLKVDTKKRNSCKRRPSESSSSSSGHSSNSPGIPRSHKSSLDSPSSVSDFTFHRKNSIKNPMEKSAKSMLSVSSPSSPSPKTFIYSDKSENDSECSVPHPKAEDSGITATEKVPQTTKVSHPTLLVNGSPEEPGNSNTSNRSFTAVKITSPSRSRKKNWGKKFTKKFKLGGSSENSMSEYACWMGEDEQQKVEGNLLADSSKVSTQHNLQKIINKSDSAVLNRYHLDISMAHQRRLSRQLEWDNVLPDPSIKALTLSQFKKYKPVSALHHQFLPAIDGCLVITLYGVRELKKTLCEAYCLVQVDNATTKRIGTTMQTCRGAVAWNQCFELMVNKARDLHVTLYTWETRGGKHKVCSYATLNLPTLIQGAKLQSNFSERLAVRLEPRGTLYMKVALEKNPSSPGPLVFGADLQSIVDRESSGYGIPSLVHSCIEEVEKRGMQVVGIYRLCGSAIVKRELRRKVEEAKGVTLLTSDNYPDVNVITGILKDFLRELPQPLFPPELLEAVTTAMEKNPGPTPATVVKEPFAPDPTLTTSIPGSQPATEEEQKMRTSALLQHIKVLSAAPAERATLYALLNHLKKVAMHHEQNKMTCQNLAVCFGPVLLGPVNASLGNGIDLSAAIGFKRHIQVLNYMLSNWPSEPVAVPRAPSPETNDTAENRNSVNRMSCVSLTRRLSRVFIVDESEARTDDAALPSNCTDKRGTLISMGRSESLTSILETSDQFEDPQLDLRRMQESEDL</sequence>
<proteinExistence type="evidence at transcript level"/>
<dbReference type="Gene3D" id="2.60.40.150">
    <property type="entry name" value="C2 domain"/>
    <property type="match status" value="1"/>
</dbReference>
<feature type="region of interest" description="Disordered" evidence="2">
    <location>
        <begin position="632"/>
        <end position="763"/>
    </location>
</feature>
<dbReference type="SUPFAM" id="SSF50156">
    <property type="entry name" value="PDZ domain-like"/>
    <property type="match status" value="1"/>
</dbReference>
<dbReference type="InterPro" id="IPR000008">
    <property type="entry name" value="C2_dom"/>
</dbReference>
<dbReference type="PANTHER" id="PTHR46150">
    <property type="entry name" value="RHO GTPASE-ACTIVATING PROTEIN 100F"/>
    <property type="match status" value="1"/>
</dbReference>
<dbReference type="Pfam" id="PF25336">
    <property type="entry name" value="C2_SYDE"/>
    <property type="match status" value="1"/>
</dbReference>
<reference evidence="6" key="1">
    <citation type="submission" date="2020-04" db="EMBL/GenBank/DDBJ databases">
        <authorList>
            <person name="Neveu A P."/>
        </authorList>
    </citation>
    <scope>NUCLEOTIDE SEQUENCE</scope>
    <source>
        <tissue evidence="6">Whole embryo</tissue>
    </source>
</reference>
<dbReference type="GO" id="GO:0046578">
    <property type="term" value="P:regulation of Ras protein signal transduction"/>
    <property type="evidence" value="ECO:0007669"/>
    <property type="project" value="TreeGrafter"/>
</dbReference>
<feature type="compositionally biased region" description="Polar residues" evidence="2">
    <location>
        <begin position="1185"/>
        <end position="1196"/>
    </location>
</feature>
<dbReference type="InterPro" id="IPR001478">
    <property type="entry name" value="PDZ"/>
</dbReference>
<gene>
    <name evidence="6" type="primary">Syde2</name>
</gene>
<dbReference type="SUPFAM" id="SSF48350">
    <property type="entry name" value="GTPase activation domain, GAP"/>
    <property type="match status" value="1"/>
</dbReference>
<protein>
    <submittedName>
        <fullName evidence="6">Rho GTPase-activating protein SYDE2</fullName>
    </submittedName>
</protein>
<dbReference type="Gene3D" id="2.30.42.10">
    <property type="match status" value="1"/>
</dbReference>
<feature type="compositionally biased region" description="Low complexity" evidence="2">
    <location>
        <begin position="672"/>
        <end position="684"/>
    </location>
</feature>
<feature type="compositionally biased region" description="Basic and acidic residues" evidence="2">
    <location>
        <begin position="632"/>
        <end position="643"/>
    </location>
</feature>
<feature type="region of interest" description="Disordered" evidence="2">
    <location>
        <begin position="26"/>
        <end position="73"/>
    </location>
</feature>
<feature type="region of interest" description="Disordered" evidence="2">
    <location>
        <begin position="1369"/>
        <end position="1392"/>
    </location>
</feature>
<dbReference type="GO" id="GO:0005096">
    <property type="term" value="F:GTPase activator activity"/>
    <property type="evidence" value="ECO:0007669"/>
    <property type="project" value="UniProtKB-KW"/>
</dbReference>
<evidence type="ECO:0000259" key="4">
    <source>
        <dbReference type="PROSITE" id="PS50106"/>
    </source>
</evidence>
<dbReference type="PROSITE" id="PS50004">
    <property type="entry name" value="C2"/>
    <property type="match status" value="1"/>
</dbReference>
<dbReference type="InterPro" id="IPR036034">
    <property type="entry name" value="PDZ_sf"/>
</dbReference>
<feature type="compositionally biased region" description="Acidic residues" evidence="2">
    <location>
        <begin position="473"/>
        <end position="486"/>
    </location>
</feature>
<evidence type="ECO:0000256" key="1">
    <source>
        <dbReference type="ARBA" id="ARBA00022468"/>
    </source>
</evidence>
<feature type="region of interest" description="Disordered" evidence="2">
    <location>
        <begin position="776"/>
        <end position="796"/>
    </location>
</feature>
<keyword evidence="1" id="KW-0343">GTPase activation</keyword>
<feature type="region of interest" description="Disordered" evidence="2">
    <location>
        <begin position="509"/>
        <end position="553"/>
    </location>
</feature>
<dbReference type="GO" id="GO:0016477">
    <property type="term" value="P:cell migration"/>
    <property type="evidence" value="ECO:0007669"/>
    <property type="project" value="TreeGrafter"/>
</dbReference>
<evidence type="ECO:0000256" key="2">
    <source>
        <dbReference type="SAM" id="MobiDB-lite"/>
    </source>
</evidence>
<name>A0A6F9DU95_9ASCI</name>
<dbReference type="Gene3D" id="1.10.555.10">
    <property type="entry name" value="Rho GTPase activation protein"/>
    <property type="match status" value="1"/>
</dbReference>
<feature type="domain" description="Rho-GAP" evidence="5">
    <location>
        <begin position="1063"/>
        <end position="1295"/>
    </location>
</feature>
<dbReference type="InterPro" id="IPR008936">
    <property type="entry name" value="Rho_GTPase_activation_prot"/>
</dbReference>
<feature type="compositionally biased region" description="Basic and acidic residues" evidence="2">
    <location>
        <begin position="1381"/>
        <end position="1392"/>
    </location>
</feature>
<dbReference type="GO" id="GO:0097060">
    <property type="term" value="C:synaptic membrane"/>
    <property type="evidence" value="ECO:0007669"/>
    <property type="project" value="TreeGrafter"/>
</dbReference>
<dbReference type="SUPFAM" id="SSF49562">
    <property type="entry name" value="C2 domain (Calcium/lipid-binding domain, CaLB)"/>
    <property type="match status" value="1"/>
</dbReference>
<feature type="compositionally biased region" description="Polar residues" evidence="2">
    <location>
        <begin position="44"/>
        <end position="66"/>
    </location>
</feature>
<evidence type="ECO:0000259" key="3">
    <source>
        <dbReference type="PROSITE" id="PS50004"/>
    </source>
</evidence>
<dbReference type="PROSITE" id="PS50106">
    <property type="entry name" value="PDZ"/>
    <property type="match status" value="1"/>
</dbReference>
<feature type="domain" description="C2" evidence="3">
    <location>
        <begin position="914"/>
        <end position="1029"/>
    </location>
</feature>
<dbReference type="PANTHER" id="PTHR46150:SF3">
    <property type="entry name" value="RHO GTPASE-ACTIVATING PROTEIN 100F"/>
    <property type="match status" value="1"/>
</dbReference>
<dbReference type="SMART" id="SM00228">
    <property type="entry name" value="PDZ"/>
    <property type="match status" value="1"/>
</dbReference>
<feature type="domain" description="PDZ" evidence="4">
    <location>
        <begin position="177"/>
        <end position="241"/>
    </location>
</feature>
<dbReference type="GO" id="GO:0007165">
    <property type="term" value="P:signal transduction"/>
    <property type="evidence" value="ECO:0007669"/>
    <property type="project" value="InterPro"/>
</dbReference>
<dbReference type="InterPro" id="IPR052118">
    <property type="entry name" value="Rho-GAP_regulator"/>
</dbReference>
<dbReference type="SMART" id="SM00324">
    <property type="entry name" value="RhoGAP"/>
    <property type="match status" value="1"/>
</dbReference>
<evidence type="ECO:0000313" key="6">
    <source>
        <dbReference type="EMBL" id="CAB3266751.1"/>
    </source>
</evidence>
<dbReference type="InterPro" id="IPR000198">
    <property type="entry name" value="RhoGAP_dom"/>
</dbReference>
<accession>A0A6F9DU95</accession>
<feature type="region of interest" description="Disordered" evidence="2">
    <location>
        <begin position="426"/>
        <end position="492"/>
    </location>
</feature>
<dbReference type="InterPro" id="IPR035892">
    <property type="entry name" value="C2_domain_sf"/>
</dbReference>
<feature type="compositionally biased region" description="Polar residues" evidence="2">
    <location>
        <begin position="443"/>
        <end position="464"/>
    </location>
</feature>